<keyword evidence="1" id="KW-0472">Membrane</keyword>
<comment type="caution">
    <text evidence="2">The sequence shown here is derived from an EMBL/GenBank/DDBJ whole genome shotgun (WGS) entry which is preliminary data.</text>
</comment>
<evidence type="ECO:0000313" key="3">
    <source>
        <dbReference type="Proteomes" id="UP001175211"/>
    </source>
</evidence>
<dbReference type="AlphaFoldDB" id="A0AA39JG12"/>
<feature type="transmembrane region" description="Helical" evidence="1">
    <location>
        <begin position="116"/>
        <end position="137"/>
    </location>
</feature>
<keyword evidence="1" id="KW-0812">Transmembrane</keyword>
<dbReference type="EMBL" id="JAUEPS010000068">
    <property type="protein sequence ID" value="KAK0441734.1"/>
    <property type="molecule type" value="Genomic_DNA"/>
</dbReference>
<name>A0AA39JG12_ARMTA</name>
<dbReference type="GeneID" id="85349312"/>
<reference evidence="2" key="1">
    <citation type="submission" date="2023-06" db="EMBL/GenBank/DDBJ databases">
        <authorList>
            <consortium name="Lawrence Berkeley National Laboratory"/>
            <person name="Ahrendt S."/>
            <person name="Sahu N."/>
            <person name="Indic B."/>
            <person name="Wong-Bajracharya J."/>
            <person name="Merenyi Z."/>
            <person name="Ke H.-M."/>
            <person name="Monk M."/>
            <person name="Kocsube S."/>
            <person name="Drula E."/>
            <person name="Lipzen A."/>
            <person name="Balint B."/>
            <person name="Henrissat B."/>
            <person name="Andreopoulos B."/>
            <person name="Martin F.M."/>
            <person name="Harder C.B."/>
            <person name="Rigling D."/>
            <person name="Ford K.L."/>
            <person name="Foster G.D."/>
            <person name="Pangilinan J."/>
            <person name="Papanicolaou A."/>
            <person name="Barry K."/>
            <person name="LaButti K."/>
            <person name="Viragh M."/>
            <person name="Koriabine M."/>
            <person name="Yan M."/>
            <person name="Riley R."/>
            <person name="Champramary S."/>
            <person name="Plett K.L."/>
            <person name="Tsai I.J."/>
            <person name="Slot J."/>
            <person name="Sipos G."/>
            <person name="Plett J."/>
            <person name="Nagy L.G."/>
            <person name="Grigoriev I.V."/>
        </authorList>
    </citation>
    <scope>NUCLEOTIDE SEQUENCE</scope>
    <source>
        <strain evidence="2">CCBAS 213</strain>
    </source>
</reference>
<gene>
    <name evidence="2" type="ORF">EV420DRAFT_1087137</name>
</gene>
<keyword evidence="3" id="KW-1185">Reference proteome</keyword>
<evidence type="ECO:0000256" key="1">
    <source>
        <dbReference type="SAM" id="Phobius"/>
    </source>
</evidence>
<dbReference type="Proteomes" id="UP001175211">
    <property type="component" value="Unassembled WGS sequence"/>
</dbReference>
<sequence>MAMSQSASFLHKISISFTTRVPDVSYHMNTTASHIVGCSSQRPNTRIISSVVPLHLQGYRPLTLPTSLNGGITTMGSDYYKRVLMEDIKGRRQDAIEPEYMLSSPNYFHACRSDPACLLFVLIFINPMTAVVPVYYYHQFDYCTSSQHHSDTNLSA</sequence>
<evidence type="ECO:0000313" key="2">
    <source>
        <dbReference type="EMBL" id="KAK0441734.1"/>
    </source>
</evidence>
<protein>
    <submittedName>
        <fullName evidence="2">Uncharacterized protein</fullName>
    </submittedName>
</protein>
<organism evidence="2 3">
    <name type="scientific">Armillaria tabescens</name>
    <name type="common">Ringless honey mushroom</name>
    <name type="synonym">Agaricus tabescens</name>
    <dbReference type="NCBI Taxonomy" id="1929756"/>
    <lineage>
        <taxon>Eukaryota</taxon>
        <taxon>Fungi</taxon>
        <taxon>Dikarya</taxon>
        <taxon>Basidiomycota</taxon>
        <taxon>Agaricomycotina</taxon>
        <taxon>Agaricomycetes</taxon>
        <taxon>Agaricomycetidae</taxon>
        <taxon>Agaricales</taxon>
        <taxon>Marasmiineae</taxon>
        <taxon>Physalacriaceae</taxon>
        <taxon>Desarmillaria</taxon>
    </lineage>
</organism>
<proteinExistence type="predicted"/>
<keyword evidence="1" id="KW-1133">Transmembrane helix</keyword>
<dbReference type="RefSeq" id="XP_060324073.1">
    <property type="nucleotide sequence ID" value="XM_060465764.1"/>
</dbReference>
<accession>A0AA39JG12</accession>